<accession>A0A4Q9AZG8</accession>
<dbReference type="Proteomes" id="UP000292858">
    <property type="component" value="Unassembled WGS sequence"/>
</dbReference>
<evidence type="ECO:0000313" key="2">
    <source>
        <dbReference type="Proteomes" id="UP000292858"/>
    </source>
</evidence>
<name>A0A4Q9AZG8_9DEIN</name>
<protein>
    <recommendedName>
        <fullName evidence="3">ATP-dependent nuclease subunit B</fullName>
    </recommendedName>
</protein>
<dbReference type="InterPro" id="IPR027417">
    <property type="entry name" value="P-loop_NTPase"/>
</dbReference>
<gene>
    <name evidence="1" type="ORF">ETP66_09860</name>
</gene>
<evidence type="ECO:0000313" key="1">
    <source>
        <dbReference type="EMBL" id="TBH17245.1"/>
    </source>
</evidence>
<dbReference type="RefSeq" id="WP_130842465.1">
    <property type="nucleotide sequence ID" value="NZ_SIJL01000015.1"/>
</dbReference>
<dbReference type="EMBL" id="SIJL01000015">
    <property type="protein sequence ID" value="TBH17245.1"/>
    <property type="molecule type" value="Genomic_DNA"/>
</dbReference>
<dbReference type="AlphaFoldDB" id="A0A4Q9AZG8"/>
<organism evidence="1 2">
    <name type="scientific">Thermus thermamylovorans</name>
    <dbReference type="NCBI Taxonomy" id="2509362"/>
    <lineage>
        <taxon>Bacteria</taxon>
        <taxon>Thermotogati</taxon>
        <taxon>Deinococcota</taxon>
        <taxon>Deinococci</taxon>
        <taxon>Thermales</taxon>
        <taxon>Thermaceae</taxon>
        <taxon>Thermus</taxon>
    </lineage>
</organism>
<dbReference type="SUPFAM" id="SSF52540">
    <property type="entry name" value="P-loop containing nucleoside triphosphate hydrolases"/>
    <property type="match status" value="1"/>
</dbReference>
<keyword evidence="2" id="KW-1185">Reference proteome</keyword>
<comment type="caution">
    <text evidence="1">The sequence shown here is derived from an EMBL/GenBank/DDBJ whole genome shotgun (WGS) entry which is preliminary data.</text>
</comment>
<sequence>MKPGLYPLLGPPASGKTTWALGWAQEVLSRRGRVYWVGLPHQRAYLYRLLGEGRASLGLEFLSFQALYYRALAEAGRLGPLLPGAGRVALVGEALRELEGEVAPGEARLFARAIAELKRFGLSPFALPKEGEAGRLRRVYFRYERLKGGHLDYDDFRHRALKAPLRLFPQPDLLVVDGYRELGPLDLRFLQRLAREVPVLLTLELLPDGLEPWQELAPRPVRKVVWALPNPVEEARHLLRALKRALAPRALGGESLDPFAVLVVAPEDRIPGLLLLGDEYGLPLHDGREGVLADTEEGERVLALLNPFPTGRDLLALGFADLGRRALRLGLAGEEALGLLAEREGLLHEWQAFLALRAPGPDPLAWGEAVLERLGVAAKEPFLSRLRLALRADAGNPLAWWRSLLLDEALPPEPVRGVALLPPLRATGVRARRAYVLDWVAGRYTLGEREDYFLLEELRERGLLRGLPRRLRGLDPLFLEELATRGEEVFLLYPEAGPSGAYAPLERGVRPEPLPPAGRLEALPEEPFAAPLPTSSAPPAHLEVLRRHGECPFRAYLERFPLRPERGALGWHLFPERMAELARYPEVGPWLALHQEHLEGMVFWARWPGGRFALRLDGVRREEGGRVVHLYRLLPSGGEPDLDPRRRWTEWYALGALLQRKEVEEVRLWTWAFLGKPRPYRKHPYRKGEKPPQVEAVRLRLEEALLRWREGAFRPNPGYPCYACRLEDVCRKEEA</sequence>
<dbReference type="OrthoDB" id="28866at2"/>
<evidence type="ECO:0008006" key="3">
    <source>
        <dbReference type="Google" id="ProtNLM"/>
    </source>
</evidence>
<proteinExistence type="predicted"/>
<reference evidence="1 2" key="1">
    <citation type="submission" date="2019-02" db="EMBL/GenBank/DDBJ databases">
        <title>Thermus sp. a novel from hot spring.</title>
        <authorList>
            <person name="Zhao Z."/>
        </authorList>
    </citation>
    <scope>NUCLEOTIDE SEQUENCE [LARGE SCALE GENOMIC DNA]</scope>
    <source>
        <strain evidence="1 2">CFH 72773T</strain>
    </source>
</reference>